<dbReference type="GeneID" id="54406308"/>
<keyword evidence="6" id="KW-1185">Reference proteome</keyword>
<dbReference type="InterPro" id="IPR036388">
    <property type="entry name" value="WH-like_DNA-bd_sf"/>
</dbReference>
<evidence type="ECO:0000256" key="1">
    <source>
        <dbReference type="ARBA" id="ARBA00022884"/>
    </source>
</evidence>
<dbReference type="Gene3D" id="1.10.10.10">
    <property type="entry name" value="Winged helix-like DNA-binding domain superfamily/Winged helix DNA-binding domain"/>
    <property type="match status" value="1"/>
</dbReference>
<organism evidence="5 6">
    <name type="scientific">Dothidotthia symphoricarpi CBS 119687</name>
    <dbReference type="NCBI Taxonomy" id="1392245"/>
    <lineage>
        <taxon>Eukaryota</taxon>
        <taxon>Fungi</taxon>
        <taxon>Dikarya</taxon>
        <taxon>Ascomycota</taxon>
        <taxon>Pezizomycotina</taxon>
        <taxon>Dothideomycetes</taxon>
        <taxon>Pleosporomycetidae</taxon>
        <taxon>Pleosporales</taxon>
        <taxon>Dothidotthiaceae</taxon>
        <taxon>Dothidotthia</taxon>
    </lineage>
</organism>
<reference evidence="5" key="1">
    <citation type="journal article" date="2020" name="Stud. Mycol.">
        <title>101 Dothideomycetes genomes: a test case for predicting lifestyles and emergence of pathogens.</title>
        <authorList>
            <person name="Haridas S."/>
            <person name="Albert R."/>
            <person name="Binder M."/>
            <person name="Bloem J."/>
            <person name="Labutti K."/>
            <person name="Salamov A."/>
            <person name="Andreopoulos B."/>
            <person name="Baker S."/>
            <person name="Barry K."/>
            <person name="Bills G."/>
            <person name="Bluhm B."/>
            <person name="Cannon C."/>
            <person name="Castanera R."/>
            <person name="Culley D."/>
            <person name="Daum C."/>
            <person name="Ezra D."/>
            <person name="Gonzalez J."/>
            <person name="Henrissat B."/>
            <person name="Kuo A."/>
            <person name="Liang C."/>
            <person name="Lipzen A."/>
            <person name="Lutzoni F."/>
            <person name="Magnuson J."/>
            <person name="Mondo S."/>
            <person name="Nolan M."/>
            <person name="Ohm R."/>
            <person name="Pangilinan J."/>
            <person name="Park H.-J."/>
            <person name="Ramirez L."/>
            <person name="Alfaro M."/>
            <person name="Sun H."/>
            <person name="Tritt A."/>
            <person name="Yoshinaga Y."/>
            <person name="Zwiers L.-H."/>
            <person name="Turgeon B."/>
            <person name="Goodwin S."/>
            <person name="Spatafora J."/>
            <person name="Crous P."/>
            <person name="Grigoriev I."/>
        </authorList>
    </citation>
    <scope>NUCLEOTIDE SEQUENCE</scope>
    <source>
        <strain evidence="5">CBS 119687</strain>
    </source>
</reference>
<dbReference type="Pfam" id="PF09692">
    <property type="entry name" value="Arb1"/>
    <property type="match status" value="1"/>
</dbReference>
<dbReference type="PANTHER" id="PTHR22792">
    <property type="entry name" value="LUPUS LA PROTEIN-RELATED"/>
    <property type="match status" value="1"/>
</dbReference>
<dbReference type="GO" id="GO:0031047">
    <property type="term" value="P:regulatory ncRNA-mediated gene silencing"/>
    <property type="evidence" value="ECO:0007669"/>
    <property type="project" value="InterPro"/>
</dbReference>
<keyword evidence="1 2" id="KW-0694">RNA-binding</keyword>
<evidence type="ECO:0000256" key="2">
    <source>
        <dbReference type="PROSITE-ProRule" id="PRU00332"/>
    </source>
</evidence>
<dbReference type="SUPFAM" id="SSF46785">
    <property type="entry name" value="Winged helix' DNA-binding domain"/>
    <property type="match status" value="1"/>
</dbReference>
<name>A0A6A6AF23_9PLEO</name>
<dbReference type="InterPro" id="IPR006630">
    <property type="entry name" value="La_HTH"/>
</dbReference>
<evidence type="ECO:0000259" key="4">
    <source>
        <dbReference type="PROSITE" id="PS50961"/>
    </source>
</evidence>
<dbReference type="InterPro" id="IPR018606">
    <property type="entry name" value="Arb1"/>
</dbReference>
<dbReference type="PROSITE" id="PS50961">
    <property type="entry name" value="HTH_LA"/>
    <property type="match status" value="1"/>
</dbReference>
<dbReference type="InterPro" id="IPR045180">
    <property type="entry name" value="La_dom_prot"/>
</dbReference>
<feature type="domain" description="HTH La-type RNA-binding" evidence="4">
    <location>
        <begin position="35"/>
        <end position="125"/>
    </location>
</feature>
<proteinExistence type="predicted"/>
<sequence>MAAAATNAMPDANRLTRDTITQIEDVVTSAPANDIATDHPDGTSIRRQVEFYFSDENLATDLHLLQCCGGRENLPVSISRICGFKKMRGYKPRSLVIAALRKSAFLQVSTDGKTIKRKVPLQGKCALDADFGDDDEIVYDPRVRKPAVYPVPLLPQKKVEYPPGTSKNMMKPHGFEDNFVEPPLRPEEAAEEDILYDPDKPFLERIEIAIQRFKQKRRMHEMFAHVFNKLMRFGGVESGVRMYQGISKNDMKDMDAEEIARALAIHSVPWDRGDEQQWVVDFVGIGAAFLSSFYPTHYGYAPHAIKNACQVLRSFYNYLLYHKVCSEYDEQLQIARKLCDTAEQELPKVYSAGLALPGDFNKSASVIFGGSQAGLYTGDKSWAADLKKDGIKLDEIGIRDEEARIKFKIGVAVVASDEQYALMESGQLKIVKDESTGLEVVAIQAPDDLVKSAYKEQSEQLKHKLGQLEPLGKLICKTWVAEDCDEWDLPKDKYPDGKPHRVSEAKQYEFWVEESVLGKCFVSMKMDARVLTLAGGMMILDEVRETMCSFFAWTPNELWMERKPKEVRWLKKGLGLDDDEEEAEVDGGRRKDRDRAGNDEFDDE</sequence>
<feature type="compositionally biased region" description="Basic and acidic residues" evidence="3">
    <location>
        <begin position="586"/>
        <end position="598"/>
    </location>
</feature>
<feature type="region of interest" description="Disordered" evidence="3">
    <location>
        <begin position="577"/>
        <end position="604"/>
    </location>
</feature>
<dbReference type="CDD" id="cd08029">
    <property type="entry name" value="LA_like_fungal"/>
    <property type="match status" value="1"/>
</dbReference>
<dbReference type="Pfam" id="PF05383">
    <property type="entry name" value="La"/>
    <property type="match status" value="1"/>
</dbReference>
<dbReference type="GO" id="GO:0033167">
    <property type="term" value="C:ARC complex"/>
    <property type="evidence" value="ECO:0007669"/>
    <property type="project" value="InterPro"/>
</dbReference>
<dbReference type="GO" id="GO:0003729">
    <property type="term" value="F:mRNA binding"/>
    <property type="evidence" value="ECO:0007669"/>
    <property type="project" value="TreeGrafter"/>
</dbReference>
<dbReference type="SMART" id="SM00715">
    <property type="entry name" value="LA"/>
    <property type="match status" value="1"/>
</dbReference>
<dbReference type="EMBL" id="ML977506">
    <property type="protein sequence ID" value="KAF2129544.1"/>
    <property type="molecule type" value="Genomic_DNA"/>
</dbReference>
<evidence type="ECO:0000256" key="3">
    <source>
        <dbReference type="SAM" id="MobiDB-lite"/>
    </source>
</evidence>
<accession>A0A6A6AF23</accession>
<dbReference type="Proteomes" id="UP000799771">
    <property type="component" value="Unassembled WGS sequence"/>
</dbReference>
<dbReference type="AlphaFoldDB" id="A0A6A6AF23"/>
<dbReference type="PANTHER" id="PTHR22792:SF140">
    <property type="entry name" value="ACHILLES, ISOFORM A"/>
    <property type="match status" value="1"/>
</dbReference>
<dbReference type="OrthoDB" id="435402at2759"/>
<gene>
    <name evidence="5" type="ORF">P153DRAFT_340502</name>
</gene>
<protein>
    <recommendedName>
        <fullName evidence="4">HTH La-type RNA-binding domain-containing protein</fullName>
    </recommendedName>
</protein>
<evidence type="ECO:0000313" key="5">
    <source>
        <dbReference type="EMBL" id="KAF2129544.1"/>
    </source>
</evidence>
<evidence type="ECO:0000313" key="6">
    <source>
        <dbReference type="Proteomes" id="UP000799771"/>
    </source>
</evidence>
<dbReference type="InterPro" id="IPR036390">
    <property type="entry name" value="WH_DNA-bd_sf"/>
</dbReference>
<dbReference type="RefSeq" id="XP_033523933.1">
    <property type="nucleotide sequence ID" value="XM_033665876.1"/>
</dbReference>